<protein>
    <submittedName>
        <fullName evidence="2">Uncharacterized protein</fullName>
    </submittedName>
</protein>
<feature type="compositionally biased region" description="Basic and acidic residues" evidence="1">
    <location>
        <begin position="59"/>
        <end position="68"/>
    </location>
</feature>
<evidence type="ECO:0000313" key="3">
    <source>
        <dbReference type="Proteomes" id="UP000662973"/>
    </source>
</evidence>
<proteinExistence type="predicted"/>
<keyword evidence="3" id="KW-1185">Reference proteome</keyword>
<evidence type="ECO:0000256" key="1">
    <source>
        <dbReference type="SAM" id="MobiDB-lite"/>
    </source>
</evidence>
<reference evidence="2 3" key="1">
    <citation type="submission" date="2020-11" db="EMBL/GenBank/DDBJ databases">
        <title>Carbohydrate-dependent, anaerobic sulfur respiration: A novel catabolism in halophilic archaea.</title>
        <authorList>
            <person name="Sorokin D.Y."/>
            <person name="Messina E."/>
            <person name="Smedile F."/>
            <person name="La Cono V."/>
            <person name="Hallsworth J.E."/>
            <person name="Yakimov M.M."/>
        </authorList>
    </citation>
    <scope>NUCLEOTIDE SEQUENCE [LARGE SCALE GENOMIC DNA]</scope>
    <source>
        <strain evidence="2 3">HSR12-2</strain>
    </source>
</reference>
<name>A0A897N3Y0_9EURY</name>
<evidence type="ECO:0000313" key="2">
    <source>
        <dbReference type="EMBL" id="QSG07662.1"/>
    </source>
</evidence>
<organism evidence="2 3">
    <name type="scientific">Halapricum desulfuricans</name>
    <dbReference type="NCBI Taxonomy" id="2841257"/>
    <lineage>
        <taxon>Archaea</taxon>
        <taxon>Methanobacteriati</taxon>
        <taxon>Methanobacteriota</taxon>
        <taxon>Stenosarchaea group</taxon>
        <taxon>Halobacteria</taxon>
        <taxon>Halobacteriales</taxon>
        <taxon>Haloarculaceae</taxon>
        <taxon>Halapricum</taxon>
    </lineage>
</organism>
<accession>A0A897N3Y0</accession>
<gene>
    <name evidence="2" type="ORF">HSR122_0248</name>
</gene>
<dbReference type="EMBL" id="CP064788">
    <property type="protein sequence ID" value="QSG07662.1"/>
    <property type="molecule type" value="Genomic_DNA"/>
</dbReference>
<feature type="region of interest" description="Disordered" evidence="1">
    <location>
        <begin position="59"/>
        <end position="89"/>
    </location>
</feature>
<dbReference type="Proteomes" id="UP000662973">
    <property type="component" value="Chromosome"/>
</dbReference>
<sequence length="89" mass="9734">MTRAVPVCHSDRGLYGRSDGAGFDCPGIDKDDDLYRGCEFDDCVAGFRERVPERRLGGTVDEESRCVDHGASARPGKRILPPGTNRGHQ</sequence>
<dbReference type="KEGG" id="hds:HSR122_0248"/>
<dbReference type="AlphaFoldDB" id="A0A897N3Y0"/>